<organism evidence="1">
    <name type="scientific">marine sediment metagenome</name>
    <dbReference type="NCBI Taxonomy" id="412755"/>
    <lineage>
        <taxon>unclassified sequences</taxon>
        <taxon>metagenomes</taxon>
        <taxon>ecological metagenomes</taxon>
    </lineage>
</organism>
<dbReference type="AlphaFoldDB" id="X0UJU5"/>
<proteinExistence type="predicted"/>
<reference evidence="1" key="1">
    <citation type="journal article" date="2014" name="Front. Microbiol.">
        <title>High frequency of phylogenetically diverse reductive dehalogenase-homologous genes in deep subseafloor sedimentary metagenomes.</title>
        <authorList>
            <person name="Kawai M."/>
            <person name="Futagami T."/>
            <person name="Toyoda A."/>
            <person name="Takaki Y."/>
            <person name="Nishi S."/>
            <person name="Hori S."/>
            <person name="Arai W."/>
            <person name="Tsubouchi T."/>
            <person name="Morono Y."/>
            <person name="Uchiyama I."/>
            <person name="Ito T."/>
            <person name="Fujiyama A."/>
            <person name="Inagaki F."/>
            <person name="Takami H."/>
        </authorList>
    </citation>
    <scope>NUCLEOTIDE SEQUENCE</scope>
    <source>
        <strain evidence="1">Expedition CK06-06</strain>
    </source>
</reference>
<name>X0UJU5_9ZZZZ</name>
<dbReference type="EMBL" id="BARS01028773">
    <property type="protein sequence ID" value="GAF99541.1"/>
    <property type="molecule type" value="Genomic_DNA"/>
</dbReference>
<feature type="non-terminal residue" evidence="1">
    <location>
        <position position="31"/>
    </location>
</feature>
<evidence type="ECO:0000313" key="1">
    <source>
        <dbReference type="EMBL" id="GAF99541.1"/>
    </source>
</evidence>
<gene>
    <name evidence="1" type="ORF">S01H1_45066</name>
</gene>
<sequence length="31" mass="3692">MGSLLSDVGVRFKLLRRLRWDKRLMGFDDPN</sequence>
<accession>X0UJU5</accession>
<protein>
    <submittedName>
        <fullName evidence="1">Uncharacterized protein</fullName>
    </submittedName>
</protein>
<comment type="caution">
    <text evidence="1">The sequence shown here is derived from an EMBL/GenBank/DDBJ whole genome shotgun (WGS) entry which is preliminary data.</text>
</comment>